<feature type="region of interest" description="Disordered" evidence="1">
    <location>
        <begin position="1010"/>
        <end position="1036"/>
    </location>
</feature>
<feature type="compositionally biased region" description="Polar residues" evidence="1">
    <location>
        <begin position="418"/>
        <end position="427"/>
    </location>
</feature>
<feature type="compositionally biased region" description="Acidic residues" evidence="1">
    <location>
        <begin position="146"/>
        <end position="157"/>
    </location>
</feature>
<keyword evidence="3" id="KW-1185">Reference proteome</keyword>
<dbReference type="Proteomes" id="UP000762676">
    <property type="component" value="Unassembled WGS sequence"/>
</dbReference>
<feature type="region of interest" description="Disordered" evidence="1">
    <location>
        <begin position="1161"/>
        <end position="1205"/>
    </location>
</feature>
<name>A0AAV4HKZ0_9GAST</name>
<feature type="region of interest" description="Disordered" evidence="1">
    <location>
        <begin position="763"/>
        <end position="840"/>
    </location>
</feature>
<protein>
    <submittedName>
        <fullName evidence="2">Uncharacterized protein</fullName>
    </submittedName>
</protein>
<organism evidence="2 3">
    <name type="scientific">Elysia marginata</name>
    <dbReference type="NCBI Taxonomy" id="1093978"/>
    <lineage>
        <taxon>Eukaryota</taxon>
        <taxon>Metazoa</taxon>
        <taxon>Spiralia</taxon>
        <taxon>Lophotrochozoa</taxon>
        <taxon>Mollusca</taxon>
        <taxon>Gastropoda</taxon>
        <taxon>Heterobranchia</taxon>
        <taxon>Euthyneura</taxon>
        <taxon>Panpulmonata</taxon>
        <taxon>Sacoglossa</taxon>
        <taxon>Placobranchoidea</taxon>
        <taxon>Plakobranchidae</taxon>
        <taxon>Elysia</taxon>
    </lineage>
</organism>
<reference evidence="2 3" key="1">
    <citation type="journal article" date="2021" name="Elife">
        <title>Chloroplast acquisition without the gene transfer in kleptoplastic sea slugs, Plakobranchus ocellatus.</title>
        <authorList>
            <person name="Maeda T."/>
            <person name="Takahashi S."/>
            <person name="Yoshida T."/>
            <person name="Shimamura S."/>
            <person name="Takaki Y."/>
            <person name="Nagai Y."/>
            <person name="Toyoda A."/>
            <person name="Suzuki Y."/>
            <person name="Arimoto A."/>
            <person name="Ishii H."/>
            <person name="Satoh N."/>
            <person name="Nishiyama T."/>
            <person name="Hasebe M."/>
            <person name="Maruyama T."/>
            <person name="Minagawa J."/>
            <person name="Obokata J."/>
            <person name="Shigenobu S."/>
        </authorList>
    </citation>
    <scope>NUCLEOTIDE SEQUENCE [LARGE SCALE GENOMIC DNA]</scope>
</reference>
<dbReference type="EMBL" id="BMAT01005633">
    <property type="protein sequence ID" value="GFR97355.1"/>
    <property type="molecule type" value="Genomic_DNA"/>
</dbReference>
<feature type="region of interest" description="Disordered" evidence="1">
    <location>
        <begin position="376"/>
        <end position="441"/>
    </location>
</feature>
<feature type="compositionally biased region" description="Basic and acidic residues" evidence="1">
    <location>
        <begin position="819"/>
        <end position="831"/>
    </location>
</feature>
<feature type="region of interest" description="Disordered" evidence="1">
    <location>
        <begin position="1388"/>
        <end position="1421"/>
    </location>
</feature>
<evidence type="ECO:0000256" key="1">
    <source>
        <dbReference type="SAM" id="MobiDB-lite"/>
    </source>
</evidence>
<gene>
    <name evidence="2" type="ORF">ElyMa_002743200</name>
</gene>
<feature type="compositionally biased region" description="Polar residues" evidence="1">
    <location>
        <begin position="673"/>
        <end position="684"/>
    </location>
</feature>
<comment type="caution">
    <text evidence="2">The sequence shown here is derived from an EMBL/GenBank/DDBJ whole genome shotgun (WGS) entry which is preliminary data.</text>
</comment>
<accession>A0AAV4HKZ0</accession>
<feature type="compositionally biased region" description="Polar residues" evidence="1">
    <location>
        <begin position="1192"/>
        <end position="1205"/>
    </location>
</feature>
<feature type="compositionally biased region" description="Basic residues" evidence="1">
    <location>
        <begin position="122"/>
        <end position="140"/>
    </location>
</feature>
<feature type="region of interest" description="Disordered" evidence="1">
    <location>
        <begin position="114"/>
        <end position="161"/>
    </location>
</feature>
<feature type="region of interest" description="Disordered" evidence="1">
    <location>
        <begin position="673"/>
        <end position="718"/>
    </location>
</feature>
<feature type="compositionally biased region" description="Basic and acidic residues" evidence="1">
    <location>
        <begin position="1023"/>
        <end position="1036"/>
    </location>
</feature>
<feature type="compositionally biased region" description="Basic and acidic residues" evidence="1">
    <location>
        <begin position="401"/>
        <end position="417"/>
    </location>
</feature>
<feature type="region of interest" description="Disordered" evidence="1">
    <location>
        <begin position="76"/>
        <end position="102"/>
    </location>
</feature>
<feature type="compositionally biased region" description="Polar residues" evidence="1">
    <location>
        <begin position="1406"/>
        <end position="1419"/>
    </location>
</feature>
<feature type="compositionally biased region" description="Polar residues" evidence="1">
    <location>
        <begin position="76"/>
        <end position="92"/>
    </location>
</feature>
<sequence length="1431" mass="159405">MALSAVESLIALSDTICPSMAQASPVGHGNFFGPWLTDSRWSSRKLVAEPTVSLKKKVTYRSNQLSKSLPRRLSLFTSPNINTSPYGAQRSASPADDSLVGRSKLRLTTRAKTFVTSNGNRKQVKDKRPGRKSSKITGKGKRGEEEFGEEEEEEEDAVNASKHLQFQKPSLPALITLTSNTNDTRSTFALGRQLEIPLPKVYVSVAQKQSAKVTPRASSASLPVSMSRSNSFSFGGKDQGIATAIMYKEAWQDRPFPRSHINNQGNSLSYINNGGGRDVSQCRAEALKRALEMRNPPPPTHNYEDISQHMRHYRIHCTVLGTGRFSMANESEERDVKPVQWQDLFPHRPLTAVGSVADVPIFRFSVADFRIQTAPSAKGNRVTPPPAPRSATPRYLAHSGETTEHKETPANHTKSVDDGNSSEASTNSEDENFVTADDDRLPRVNSDFKSGSVKLEERFARASRIASVTMCEDRTERAEKSAANKQLEDNEYMQYLRAKNGSTTQSIITQKTPINPNKGQTFVNSNKIESKYGNQNAEAKQCLATTEDEEGECFHPKMKKKVNKEPKVRKGSNFSLRKCDGQYGPSMPFARSSTDFASKGRHCSSDIHQAQSLPTPRLVVDADRLKESVDVKIDEGERKLRSSLNEAALKQIIYARGNKKLWQKIRRRDTSFPNVSSFKNQQRSIPKPEESVENSCLYTDERSSHLKPSYLSDEDDDIDENDIEDETKAAVTKPHNSIGLVTSYDFKGYVEAIRAKTDRYMENENEPEDEIKIRDYDSADQTPSKAGSFVVSKKRNWRPKESRVRSVSRGGKYRTRYPKMSEMRPRPHDSNSDDGDGFPQISTSARLRYKPTSPATSAFVIAAPPNCGTTSIGGRSVVLPLEEFMEMAVEGKDQSFADWKTCLNNSSPGLMSRPQFGAGQNSRSDGLLKVVSFATPVNQFIFAKKITFDSTDNLGIFPFNSKKQKKLKEGGGELAGKCAGSSRYRLKLSDFGLPRTFRKNTINKEGCRLGIGKTNEMTPDNSNTDKNEKPNKKDEELDTFKGNRHELNISNDSGNAAWNAITNQDGVEQNVKLEQCKNTNSMQIIVDLPQVKESSVTRGTANSTPTTTVIKKETDAKEKSKQAKYRSVSAEAHACLRKEILRLMEHRKSTTVNENENIDPQGAAVEGRKNWTGITSIKGKPAPKTSDEQGKEISSNQTVTANSPNATGAFTFRFNRQGSSLSPSRLTLKHRVRRYSDRERSLSPSRIHGYFQRRRSTPEVRQEDLDLDLPPLTIQGGGFSRPPSEKVHSKIDFPVPDLEENKAVTGLISDKSNGIKSTNKKEIFKTQTNFTALSDNSLVIKDSKMSNENKTDFDITKEACGVDEKVAESLAQKAETCQNERKECDNKNRDAIGKTTTRNAEENNRGKTNVSRKAQTSPKKATKYVRFSIDM</sequence>
<evidence type="ECO:0000313" key="3">
    <source>
        <dbReference type="Proteomes" id="UP000762676"/>
    </source>
</evidence>
<evidence type="ECO:0000313" key="2">
    <source>
        <dbReference type="EMBL" id="GFR97355.1"/>
    </source>
</evidence>
<proteinExistence type="predicted"/>